<accession>A0A9D4KHY1</accession>
<keyword evidence="2" id="KW-1185">Reference proteome</keyword>
<reference evidence="1" key="1">
    <citation type="journal article" date="2019" name="bioRxiv">
        <title>The Genome of the Zebra Mussel, Dreissena polymorpha: A Resource for Invasive Species Research.</title>
        <authorList>
            <person name="McCartney M.A."/>
            <person name="Auch B."/>
            <person name="Kono T."/>
            <person name="Mallez S."/>
            <person name="Zhang Y."/>
            <person name="Obille A."/>
            <person name="Becker A."/>
            <person name="Abrahante J.E."/>
            <person name="Garbe J."/>
            <person name="Badalamenti J.P."/>
            <person name="Herman A."/>
            <person name="Mangelson H."/>
            <person name="Liachko I."/>
            <person name="Sullivan S."/>
            <person name="Sone E.D."/>
            <person name="Koren S."/>
            <person name="Silverstein K.A.T."/>
            <person name="Beckman K.B."/>
            <person name="Gohl D.M."/>
        </authorList>
    </citation>
    <scope>NUCLEOTIDE SEQUENCE</scope>
    <source>
        <strain evidence="1">Duluth1</strain>
        <tissue evidence="1">Whole animal</tissue>
    </source>
</reference>
<comment type="caution">
    <text evidence="1">The sequence shown here is derived from an EMBL/GenBank/DDBJ whole genome shotgun (WGS) entry which is preliminary data.</text>
</comment>
<dbReference type="Proteomes" id="UP000828390">
    <property type="component" value="Unassembled WGS sequence"/>
</dbReference>
<sequence>MSVIARGTTKAVKIVYPSTCKEVTEELGKDELVRRLKVTQSLLVLGIVMH</sequence>
<gene>
    <name evidence="1" type="ORF">DPMN_112872</name>
</gene>
<dbReference type="AlphaFoldDB" id="A0A9D4KHY1"/>
<evidence type="ECO:0000313" key="2">
    <source>
        <dbReference type="Proteomes" id="UP000828390"/>
    </source>
</evidence>
<reference evidence="1" key="2">
    <citation type="submission" date="2020-11" db="EMBL/GenBank/DDBJ databases">
        <authorList>
            <person name="McCartney M.A."/>
            <person name="Auch B."/>
            <person name="Kono T."/>
            <person name="Mallez S."/>
            <person name="Becker A."/>
            <person name="Gohl D.M."/>
            <person name="Silverstein K.A.T."/>
            <person name="Koren S."/>
            <person name="Bechman K.B."/>
            <person name="Herman A."/>
            <person name="Abrahante J.E."/>
            <person name="Garbe J."/>
        </authorList>
    </citation>
    <scope>NUCLEOTIDE SEQUENCE</scope>
    <source>
        <strain evidence="1">Duluth1</strain>
        <tissue evidence="1">Whole animal</tissue>
    </source>
</reference>
<organism evidence="1 2">
    <name type="scientific">Dreissena polymorpha</name>
    <name type="common">Zebra mussel</name>
    <name type="synonym">Mytilus polymorpha</name>
    <dbReference type="NCBI Taxonomy" id="45954"/>
    <lineage>
        <taxon>Eukaryota</taxon>
        <taxon>Metazoa</taxon>
        <taxon>Spiralia</taxon>
        <taxon>Lophotrochozoa</taxon>
        <taxon>Mollusca</taxon>
        <taxon>Bivalvia</taxon>
        <taxon>Autobranchia</taxon>
        <taxon>Heteroconchia</taxon>
        <taxon>Euheterodonta</taxon>
        <taxon>Imparidentia</taxon>
        <taxon>Neoheterodontei</taxon>
        <taxon>Myida</taxon>
        <taxon>Dreissenoidea</taxon>
        <taxon>Dreissenidae</taxon>
        <taxon>Dreissena</taxon>
    </lineage>
</organism>
<name>A0A9D4KHY1_DREPO</name>
<protein>
    <submittedName>
        <fullName evidence="1">Uncharacterized protein</fullName>
    </submittedName>
</protein>
<proteinExistence type="predicted"/>
<evidence type="ECO:0000313" key="1">
    <source>
        <dbReference type="EMBL" id="KAH3839441.1"/>
    </source>
</evidence>
<dbReference type="EMBL" id="JAIWYP010000004">
    <property type="protein sequence ID" value="KAH3839441.1"/>
    <property type="molecule type" value="Genomic_DNA"/>
</dbReference>